<accession>A0ABD6CNU1</accession>
<dbReference type="Gene3D" id="3.40.120.10">
    <property type="entry name" value="Alpha-D-Glucose-1,6-Bisphosphate, subunit A, domain 3"/>
    <property type="match status" value="3"/>
</dbReference>
<dbReference type="Pfam" id="PF00408">
    <property type="entry name" value="PGM_PMM_IV"/>
    <property type="match status" value="1"/>
</dbReference>
<dbReference type="InterPro" id="IPR005843">
    <property type="entry name" value="A-D-PHexomutase_C"/>
</dbReference>
<evidence type="ECO:0000259" key="12">
    <source>
        <dbReference type="Pfam" id="PF02880"/>
    </source>
</evidence>
<dbReference type="GO" id="GO:0046872">
    <property type="term" value="F:metal ion binding"/>
    <property type="evidence" value="ECO:0007669"/>
    <property type="project" value="UniProtKB-KW"/>
</dbReference>
<dbReference type="Pfam" id="PF02880">
    <property type="entry name" value="PGM_PMM_III"/>
    <property type="match status" value="1"/>
</dbReference>
<dbReference type="GO" id="GO:0016853">
    <property type="term" value="F:isomerase activity"/>
    <property type="evidence" value="ECO:0007669"/>
    <property type="project" value="UniProtKB-KW"/>
</dbReference>
<dbReference type="Proteomes" id="UP001597085">
    <property type="component" value="Unassembled WGS sequence"/>
</dbReference>
<evidence type="ECO:0000259" key="10">
    <source>
        <dbReference type="Pfam" id="PF02878"/>
    </source>
</evidence>
<dbReference type="Gene3D" id="3.30.310.50">
    <property type="entry name" value="Alpha-D-phosphohexomutase, C-terminal domain"/>
    <property type="match status" value="1"/>
</dbReference>
<feature type="region of interest" description="Disordered" evidence="8">
    <location>
        <begin position="206"/>
        <end position="238"/>
    </location>
</feature>
<comment type="cofactor">
    <cofactor evidence="1">
        <name>Mg(2+)</name>
        <dbReference type="ChEBI" id="CHEBI:18420"/>
    </cofactor>
</comment>
<feature type="compositionally biased region" description="Polar residues" evidence="8">
    <location>
        <begin position="208"/>
        <end position="218"/>
    </location>
</feature>
<evidence type="ECO:0000256" key="7">
    <source>
        <dbReference type="RuleBase" id="RU004326"/>
    </source>
</evidence>
<protein>
    <submittedName>
        <fullName evidence="13">Phosphoglucosamine mutase</fullName>
    </submittedName>
</protein>
<dbReference type="InterPro" id="IPR016055">
    <property type="entry name" value="A-D-PHexomutase_a/b/a-I/II/III"/>
</dbReference>
<comment type="similarity">
    <text evidence="2 7">Belongs to the phosphohexose mutase family.</text>
</comment>
<evidence type="ECO:0000256" key="5">
    <source>
        <dbReference type="ARBA" id="ARBA00022842"/>
    </source>
</evidence>
<dbReference type="AlphaFoldDB" id="A0ABD6CNU1"/>
<sequence length="531" mass="55319">MFGTSGIRGPVGDVVTARLTLDVGQAVGVDTDTVVVGRDARNTGDVLADAVSVGLREFGTDVIRLGVVSTPTLARSVRWLGADAGIGITASHNPAPDNGIKLWNPSGQAFTPAQTDTIERRLSTGEVDDPSSDIDDSPTDDSPTDDSPTDDSLTDDSLTDDIDDSTPDDTSGAVLSEDVGAASWDAFGTERIEEGVSSRHLDRLVASFSDTEAPSPTNRTDDSSGEAEGESAPKPFDDLSIVVDLGNGTGRVTVDALYELGATVHTLDAQCDGRFPARKSEPNAETLTALQAAVPALDADFGIAHDGDADRMVAVSGGGEYVPGDLLLALFARDAVETNGLDDGGDSDSRTSSPRVAVPVDTSLVVADTVSEAGGSVEYTPVGDVHVADAASQEGFVFGGEPSGAWIWPAETLAPDGHYAALQLATLVAQNGSLGTLLDSIPAEEYVTRRANVAVENKSEAMAAIQRVLRERYDDIDTIDGLRVDTGDGWFLVRPSGTEPLVRVTAEARDESLTDDLLDSALDVVDAEVHP</sequence>
<dbReference type="EMBL" id="JBHUDK010000009">
    <property type="protein sequence ID" value="MFD1599410.1"/>
    <property type="molecule type" value="Genomic_DNA"/>
</dbReference>
<comment type="caution">
    <text evidence="13">The sequence shown here is derived from an EMBL/GenBank/DDBJ whole genome shotgun (WGS) entry which is preliminary data.</text>
</comment>
<evidence type="ECO:0000256" key="3">
    <source>
        <dbReference type="ARBA" id="ARBA00022553"/>
    </source>
</evidence>
<keyword evidence="4 7" id="KW-0479">Metal-binding</keyword>
<gene>
    <name evidence="13" type="ORF">ACFSBX_10630</name>
</gene>
<dbReference type="Pfam" id="PF02878">
    <property type="entry name" value="PGM_PMM_I"/>
    <property type="match status" value="1"/>
</dbReference>
<dbReference type="InterPro" id="IPR016066">
    <property type="entry name" value="A-D-PHexomutase_CS"/>
</dbReference>
<evidence type="ECO:0000313" key="14">
    <source>
        <dbReference type="Proteomes" id="UP001597085"/>
    </source>
</evidence>
<feature type="region of interest" description="Disordered" evidence="8">
    <location>
        <begin position="123"/>
        <end position="177"/>
    </location>
</feature>
<keyword evidence="5 7" id="KW-0460">Magnesium</keyword>
<evidence type="ECO:0000259" key="9">
    <source>
        <dbReference type="Pfam" id="PF00408"/>
    </source>
</evidence>
<dbReference type="PANTHER" id="PTHR43771">
    <property type="entry name" value="PHOSPHOMANNOMUTASE"/>
    <property type="match status" value="1"/>
</dbReference>
<evidence type="ECO:0000256" key="2">
    <source>
        <dbReference type="ARBA" id="ARBA00010231"/>
    </source>
</evidence>
<dbReference type="SUPFAM" id="SSF53738">
    <property type="entry name" value="Phosphoglucomutase, first 3 domains"/>
    <property type="match status" value="3"/>
</dbReference>
<dbReference type="InterPro" id="IPR005844">
    <property type="entry name" value="A-D-PHexomutase_a/b/a-I"/>
</dbReference>
<dbReference type="InterPro" id="IPR036900">
    <property type="entry name" value="A-D-PHexomutase_C_sf"/>
</dbReference>
<dbReference type="Pfam" id="PF02879">
    <property type="entry name" value="PGM_PMM_II"/>
    <property type="match status" value="1"/>
</dbReference>
<dbReference type="InterPro" id="IPR005846">
    <property type="entry name" value="A-D-PHexomutase_a/b/a-III"/>
</dbReference>
<evidence type="ECO:0000313" key="13">
    <source>
        <dbReference type="EMBL" id="MFD1599410.1"/>
    </source>
</evidence>
<feature type="domain" description="Alpha-D-phosphohexomutase C-terminal" evidence="9">
    <location>
        <begin position="452"/>
        <end position="520"/>
    </location>
</feature>
<dbReference type="SUPFAM" id="SSF55957">
    <property type="entry name" value="Phosphoglucomutase, C-terminal domain"/>
    <property type="match status" value="1"/>
</dbReference>
<organism evidence="13 14">
    <name type="scientific">Halobellus rarus</name>
    <dbReference type="NCBI Taxonomy" id="1126237"/>
    <lineage>
        <taxon>Archaea</taxon>
        <taxon>Methanobacteriati</taxon>
        <taxon>Methanobacteriota</taxon>
        <taxon>Stenosarchaea group</taxon>
        <taxon>Halobacteria</taxon>
        <taxon>Halobacteriales</taxon>
        <taxon>Haloferacaceae</taxon>
        <taxon>Halobellus</taxon>
    </lineage>
</organism>
<proteinExistence type="inferred from homology"/>
<name>A0ABD6CNU1_9EURY</name>
<feature type="domain" description="Alpha-D-phosphohexomutase alpha/beta/alpha" evidence="11">
    <location>
        <begin position="237"/>
        <end position="317"/>
    </location>
</feature>
<evidence type="ECO:0000259" key="11">
    <source>
        <dbReference type="Pfam" id="PF02879"/>
    </source>
</evidence>
<dbReference type="PROSITE" id="PS00710">
    <property type="entry name" value="PGM_PMM"/>
    <property type="match status" value="1"/>
</dbReference>
<evidence type="ECO:0000256" key="1">
    <source>
        <dbReference type="ARBA" id="ARBA00001946"/>
    </source>
</evidence>
<dbReference type="PANTHER" id="PTHR43771:SF1">
    <property type="entry name" value="PHOSPHOMANNOMUTASE"/>
    <property type="match status" value="1"/>
</dbReference>
<keyword evidence="14" id="KW-1185">Reference proteome</keyword>
<feature type="compositionally biased region" description="Acidic residues" evidence="8">
    <location>
        <begin position="126"/>
        <end position="167"/>
    </location>
</feature>
<feature type="domain" description="Alpha-D-phosphohexomutase alpha/beta/alpha" evidence="10">
    <location>
        <begin position="2"/>
        <end position="124"/>
    </location>
</feature>
<evidence type="ECO:0000256" key="6">
    <source>
        <dbReference type="ARBA" id="ARBA00023235"/>
    </source>
</evidence>
<reference evidence="13 14" key="1">
    <citation type="journal article" date="2019" name="Int. J. Syst. Evol. Microbiol.">
        <title>The Global Catalogue of Microorganisms (GCM) 10K type strain sequencing project: providing services to taxonomists for standard genome sequencing and annotation.</title>
        <authorList>
            <consortium name="The Broad Institute Genomics Platform"/>
            <consortium name="The Broad Institute Genome Sequencing Center for Infectious Disease"/>
            <person name="Wu L."/>
            <person name="Ma J."/>
        </authorList>
    </citation>
    <scope>NUCLEOTIDE SEQUENCE [LARGE SCALE GENOMIC DNA]</scope>
    <source>
        <strain evidence="13 14">CGMCC 1.12121</strain>
    </source>
</reference>
<feature type="domain" description="Alpha-D-phosphohexomutase alpha/beta/alpha" evidence="12">
    <location>
        <begin position="324"/>
        <end position="441"/>
    </location>
</feature>
<dbReference type="InterPro" id="IPR005845">
    <property type="entry name" value="A-D-PHexomutase_a/b/a-II"/>
</dbReference>
<evidence type="ECO:0000256" key="8">
    <source>
        <dbReference type="SAM" id="MobiDB-lite"/>
    </source>
</evidence>
<keyword evidence="6" id="KW-0413">Isomerase</keyword>
<keyword evidence="3" id="KW-0597">Phosphoprotein</keyword>
<dbReference type="RefSeq" id="WP_256420984.1">
    <property type="nucleotide sequence ID" value="NZ_JANHDI010000006.1"/>
</dbReference>
<evidence type="ECO:0000256" key="4">
    <source>
        <dbReference type="ARBA" id="ARBA00022723"/>
    </source>
</evidence>